<keyword evidence="11" id="KW-1185">Reference proteome</keyword>
<sequence>MRKRDDGAFTYAVHADYYILLRSCARVVKVDGRSLHFGVLSFEKRLDWLEKRIDHCLRMNPLSDTCQFCSDEGQQNAKDDPINLSNLNLSKQALQINEEDASGFAEVGIADGNIVLAGADIYNTRILYLVIKIQ</sequence>
<dbReference type="PANTHER" id="PTHR31576">
    <property type="entry name" value="TATA BOX-BINDING PROTEIN-ASSOCIATED FACTOR RNA POLYMERASE I SUBUNIT B"/>
    <property type="match status" value="1"/>
</dbReference>
<keyword evidence="7" id="KW-0238">DNA-binding</keyword>
<keyword evidence="8" id="KW-0804">Transcription</keyword>
<dbReference type="GO" id="GO:0070860">
    <property type="term" value="C:RNA polymerase I core factor complex"/>
    <property type="evidence" value="ECO:0007669"/>
    <property type="project" value="InterPro"/>
</dbReference>
<dbReference type="GO" id="GO:0001164">
    <property type="term" value="F:RNA polymerase I core promoter sequence-specific DNA binding"/>
    <property type="evidence" value="ECO:0007669"/>
    <property type="project" value="InterPro"/>
</dbReference>
<evidence type="ECO:0000256" key="3">
    <source>
        <dbReference type="ARBA" id="ARBA00022723"/>
    </source>
</evidence>
<dbReference type="Proteomes" id="UP001188597">
    <property type="component" value="Unassembled WGS sequence"/>
</dbReference>
<reference evidence="10" key="1">
    <citation type="submission" date="2022-12" db="EMBL/GenBank/DDBJ databases">
        <title>Draft genome assemblies for two species of Escallonia (Escalloniales).</title>
        <authorList>
            <person name="Chanderbali A."/>
            <person name="Dervinis C."/>
            <person name="Anghel I."/>
            <person name="Soltis D."/>
            <person name="Soltis P."/>
            <person name="Zapata F."/>
        </authorList>
    </citation>
    <scope>NUCLEOTIDE SEQUENCE</scope>
    <source>
        <strain evidence="10">UCBG64.0493</strain>
        <tissue evidence="10">Leaf</tissue>
    </source>
</reference>
<proteinExistence type="inferred from homology"/>
<evidence type="ECO:0000256" key="6">
    <source>
        <dbReference type="ARBA" id="ARBA00023015"/>
    </source>
</evidence>
<protein>
    <submittedName>
        <fullName evidence="10">Uncharacterized protein</fullName>
    </submittedName>
</protein>
<keyword evidence="9" id="KW-0539">Nucleus</keyword>
<evidence type="ECO:0000256" key="8">
    <source>
        <dbReference type="ARBA" id="ARBA00023163"/>
    </source>
</evidence>
<evidence type="ECO:0000256" key="1">
    <source>
        <dbReference type="ARBA" id="ARBA00004604"/>
    </source>
</evidence>
<accession>A0AA89AHH7</accession>
<dbReference type="PANTHER" id="PTHR31576:SF2">
    <property type="entry name" value="TATA BOX-BINDING PROTEIN-ASSOCIATED FACTOR RNA POLYMERASE I SUBUNIT B"/>
    <property type="match status" value="1"/>
</dbReference>
<evidence type="ECO:0000256" key="9">
    <source>
        <dbReference type="ARBA" id="ARBA00023242"/>
    </source>
</evidence>
<evidence type="ECO:0000313" key="11">
    <source>
        <dbReference type="Proteomes" id="UP001188597"/>
    </source>
</evidence>
<dbReference type="GO" id="GO:0008270">
    <property type="term" value="F:zinc ion binding"/>
    <property type="evidence" value="ECO:0007669"/>
    <property type="project" value="UniProtKB-KW"/>
</dbReference>
<keyword evidence="5" id="KW-0862">Zinc</keyword>
<keyword evidence="3" id="KW-0479">Metal-binding</keyword>
<comment type="subcellular location">
    <subcellularLocation>
        <location evidence="1">Nucleus</location>
        <location evidence="1">Nucleolus</location>
    </subcellularLocation>
</comment>
<evidence type="ECO:0000256" key="2">
    <source>
        <dbReference type="ARBA" id="ARBA00006899"/>
    </source>
</evidence>
<evidence type="ECO:0000313" key="10">
    <source>
        <dbReference type="EMBL" id="KAK3002327.1"/>
    </source>
</evidence>
<dbReference type="AlphaFoldDB" id="A0AA89AHH7"/>
<keyword evidence="6" id="KW-0805">Transcription regulation</keyword>
<evidence type="ECO:0000256" key="5">
    <source>
        <dbReference type="ARBA" id="ARBA00022833"/>
    </source>
</evidence>
<dbReference type="GO" id="GO:0042790">
    <property type="term" value="P:nucleolar large rRNA transcription by RNA polymerase I"/>
    <property type="evidence" value="ECO:0007669"/>
    <property type="project" value="TreeGrafter"/>
</dbReference>
<evidence type="ECO:0000256" key="4">
    <source>
        <dbReference type="ARBA" id="ARBA00022771"/>
    </source>
</evidence>
<dbReference type="InterPro" id="IPR033599">
    <property type="entry name" value="TAF1B/Rrn7"/>
</dbReference>
<feature type="non-terminal residue" evidence="10">
    <location>
        <position position="134"/>
    </location>
</feature>
<organism evidence="10 11">
    <name type="scientific">Escallonia herrerae</name>
    <dbReference type="NCBI Taxonomy" id="1293975"/>
    <lineage>
        <taxon>Eukaryota</taxon>
        <taxon>Viridiplantae</taxon>
        <taxon>Streptophyta</taxon>
        <taxon>Embryophyta</taxon>
        <taxon>Tracheophyta</taxon>
        <taxon>Spermatophyta</taxon>
        <taxon>Magnoliopsida</taxon>
        <taxon>eudicotyledons</taxon>
        <taxon>Gunneridae</taxon>
        <taxon>Pentapetalae</taxon>
        <taxon>asterids</taxon>
        <taxon>campanulids</taxon>
        <taxon>Escalloniales</taxon>
        <taxon>Escalloniaceae</taxon>
        <taxon>Escallonia</taxon>
    </lineage>
</organism>
<gene>
    <name evidence="10" type="ORF">RJ639_021582</name>
</gene>
<comment type="caution">
    <text evidence="10">The sequence shown here is derived from an EMBL/GenBank/DDBJ whole genome shotgun (WGS) entry which is preliminary data.</text>
</comment>
<name>A0AA89AHH7_9ASTE</name>
<comment type="similarity">
    <text evidence="2">Belongs to the RRN7/TAF1B family.</text>
</comment>
<keyword evidence="4" id="KW-0863">Zinc-finger</keyword>
<dbReference type="EMBL" id="JAVXUP010002615">
    <property type="protein sequence ID" value="KAK3002327.1"/>
    <property type="molecule type" value="Genomic_DNA"/>
</dbReference>
<evidence type="ECO:0000256" key="7">
    <source>
        <dbReference type="ARBA" id="ARBA00023125"/>
    </source>
</evidence>